<keyword evidence="1" id="KW-0963">Cytoplasm</keyword>
<dbReference type="SUPFAM" id="SSF64397">
    <property type="entry name" value="Hsp33 domain"/>
    <property type="match status" value="1"/>
</dbReference>
<dbReference type="Proteomes" id="UP000547209">
    <property type="component" value="Unassembled WGS sequence"/>
</dbReference>
<dbReference type="InterPro" id="IPR016154">
    <property type="entry name" value="Heat_shock_Hsp33_C"/>
</dbReference>
<dbReference type="PANTHER" id="PTHR30111:SF1">
    <property type="entry name" value="33 KDA CHAPERONIN"/>
    <property type="match status" value="1"/>
</dbReference>
<evidence type="ECO:0000256" key="5">
    <source>
        <dbReference type="ARBA" id="ARBA00023284"/>
    </source>
</evidence>
<dbReference type="InterPro" id="IPR016153">
    <property type="entry name" value="Heat_shock_Hsp33_N"/>
</dbReference>
<evidence type="ECO:0000256" key="1">
    <source>
        <dbReference type="ARBA" id="ARBA00022490"/>
    </source>
</evidence>
<dbReference type="GO" id="GO:0044183">
    <property type="term" value="F:protein folding chaperone"/>
    <property type="evidence" value="ECO:0007669"/>
    <property type="project" value="TreeGrafter"/>
</dbReference>
<dbReference type="Pfam" id="PF01430">
    <property type="entry name" value="HSP33"/>
    <property type="match status" value="1"/>
</dbReference>
<dbReference type="GO" id="GO:0042026">
    <property type="term" value="P:protein refolding"/>
    <property type="evidence" value="ECO:0007669"/>
    <property type="project" value="TreeGrafter"/>
</dbReference>
<dbReference type="PIRSF" id="PIRSF005261">
    <property type="entry name" value="Heat_shock_Hsp33"/>
    <property type="match status" value="1"/>
</dbReference>
<reference evidence="6 7" key="1">
    <citation type="submission" date="2020-08" db="EMBL/GenBank/DDBJ databases">
        <title>Cohnella phylogeny.</title>
        <authorList>
            <person name="Dunlap C."/>
        </authorList>
    </citation>
    <scope>NUCLEOTIDE SEQUENCE [LARGE SCALE GENOMIC DNA]</scope>
    <source>
        <strain evidence="6 7">DSM 28246</strain>
    </source>
</reference>
<comment type="caution">
    <text evidence="6">The sequence shown here is derived from an EMBL/GenBank/DDBJ whole genome shotgun (WGS) entry which is preliminary data.</text>
</comment>
<name>A0A7X0VFC3_9BACL</name>
<gene>
    <name evidence="6" type="ORF">H7C19_07160</name>
</gene>
<dbReference type="GO" id="GO:0051082">
    <property type="term" value="F:unfolded protein binding"/>
    <property type="evidence" value="ECO:0007669"/>
    <property type="project" value="InterPro"/>
</dbReference>
<dbReference type="InterPro" id="IPR000397">
    <property type="entry name" value="Heat_shock_Hsp33"/>
</dbReference>
<dbReference type="EMBL" id="JACJVP010000007">
    <property type="protein sequence ID" value="MBB6670464.1"/>
    <property type="molecule type" value="Genomic_DNA"/>
</dbReference>
<evidence type="ECO:0000313" key="7">
    <source>
        <dbReference type="Proteomes" id="UP000547209"/>
    </source>
</evidence>
<keyword evidence="7" id="KW-1185">Reference proteome</keyword>
<dbReference type="Gene3D" id="3.55.30.10">
    <property type="entry name" value="Hsp33 domain"/>
    <property type="match status" value="1"/>
</dbReference>
<organism evidence="6 7">
    <name type="scientific">Cohnella nanjingensis</name>
    <dbReference type="NCBI Taxonomy" id="1387779"/>
    <lineage>
        <taxon>Bacteria</taxon>
        <taxon>Bacillati</taxon>
        <taxon>Bacillota</taxon>
        <taxon>Bacilli</taxon>
        <taxon>Bacillales</taxon>
        <taxon>Paenibacillaceae</taxon>
        <taxon>Cohnella</taxon>
    </lineage>
</organism>
<evidence type="ECO:0000313" key="6">
    <source>
        <dbReference type="EMBL" id="MBB6670464.1"/>
    </source>
</evidence>
<keyword evidence="4" id="KW-0143">Chaperone</keyword>
<dbReference type="PANTHER" id="PTHR30111">
    <property type="entry name" value="33 KDA CHAPERONIN"/>
    <property type="match status" value="1"/>
</dbReference>
<sequence>MYEENYLVKALAYHSQARILFVENTELVRAACHQRPMLPMLRIALGRTVSAASLLTGILKDNQRISLKIKAGRRDYKVFADADARGHVRGYISDELLNAPPEDLRHISLEQLIGARGCMQMTKDIGLHGTFTGITDMPYGNIVDDLSYYFQQSEQTPTSFSLTIELDESGDIVRSRGVMAQLLPGAPNELIERIKNDLLLSNFEGMQVVGKALVRWFCGCSKDMLIPMLRALDKEELTDACAAGRSIEVVCHVCGKAYLFQPDEIARISGTL</sequence>
<dbReference type="SUPFAM" id="SSF118352">
    <property type="entry name" value="HSP33 redox switch-like"/>
    <property type="match status" value="1"/>
</dbReference>
<dbReference type="Gene3D" id="3.90.1280.10">
    <property type="entry name" value="HSP33 redox switch-like"/>
    <property type="match status" value="1"/>
</dbReference>
<keyword evidence="2" id="KW-0862">Zinc</keyword>
<keyword evidence="5" id="KW-0676">Redox-active center</keyword>
<evidence type="ECO:0000256" key="4">
    <source>
        <dbReference type="ARBA" id="ARBA00023186"/>
    </source>
</evidence>
<proteinExistence type="predicted"/>
<accession>A0A7X0VFC3</accession>
<protein>
    <submittedName>
        <fullName evidence="6">Hsp33 family molecular chaperone HslO</fullName>
    </submittedName>
</protein>
<dbReference type="GO" id="GO:0005737">
    <property type="term" value="C:cytoplasm"/>
    <property type="evidence" value="ECO:0007669"/>
    <property type="project" value="InterPro"/>
</dbReference>
<dbReference type="RefSeq" id="WP_185141887.1">
    <property type="nucleotide sequence ID" value="NZ_JACJVP010000007.1"/>
</dbReference>
<dbReference type="AlphaFoldDB" id="A0A7X0VFC3"/>
<evidence type="ECO:0000256" key="3">
    <source>
        <dbReference type="ARBA" id="ARBA00023157"/>
    </source>
</evidence>
<keyword evidence="3" id="KW-1015">Disulfide bond</keyword>
<evidence type="ECO:0000256" key="2">
    <source>
        <dbReference type="ARBA" id="ARBA00022833"/>
    </source>
</evidence>